<evidence type="ECO:0000313" key="1">
    <source>
        <dbReference type="EMBL" id="KKL28893.1"/>
    </source>
</evidence>
<organism evidence="1">
    <name type="scientific">marine sediment metagenome</name>
    <dbReference type="NCBI Taxonomy" id="412755"/>
    <lineage>
        <taxon>unclassified sequences</taxon>
        <taxon>metagenomes</taxon>
        <taxon>ecological metagenomes</taxon>
    </lineage>
</organism>
<protein>
    <submittedName>
        <fullName evidence="1">Uncharacterized protein</fullName>
    </submittedName>
</protein>
<name>A0A0F9EYK4_9ZZZZ</name>
<proteinExistence type="predicted"/>
<dbReference type="EMBL" id="LAZR01034935">
    <property type="protein sequence ID" value="KKL28893.1"/>
    <property type="molecule type" value="Genomic_DNA"/>
</dbReference>
<sequence length="150" mass="16758">MGSKIYGRQSKRYSQMLSRRGHIIRAPLRNYPIRQTKRGTQEKDVRCRARPWRRSPAPISELNALRERSINHQVCPRGETGGGAGKKDHAAGNFLGFGHPAGGVQRQRLGIEVRHVGFDVLPDAPIEIGVPRRHGVGADALRRQFEGQPL</sequence>
<comment type="caution">
    <text evidence="1">The sequence shown here is derived from an EMBL/GenBank/DDBJ whole genome shotgun (WGS) entry which is preliminary data.</text>
</comment>
<dbReference type="AlphaFoldDB" id="A0A0F9EYK4"/>
<accession>A0A0F9EYK4</accession>
<reference evidence="1" key="1">
    <citation type="journal article" date="2015" name="Nature">
        <title>Complex archaea that bridge the gap between prokaryotes and eukaryotes.</title>
        <authorList>
            <person name="Spang A."/>
            <person name="Saw J.H."/>
            <person name="Jorgensen S.L."/>
            <person name="Zaremba-Niedzwiedzka K."/>
            <person name="Martijn J."/>
            <person name="Lind A.E."/>
            <person name="van Eijk R."/>
            <person name="Schleper C."/>
            <person name="Guy L."/>
            <person name="Ettema T.J."/>
        </authorList>
    </citation>
    <scope>NUCLEOTIDE SEQUENCE</scope>
</reference>
<gene>
    <name evidence="1" type="ORF">LCGC14_2370610</name>
</gene>
<feature type="non-terminal residue" evidence="1">
    <location>
        <position position="150"/>
    </location>
</feature>